<dbReference type="Proteomes" id="UP000574717">
    <property type="component" value="Unassembled WGS sequence"/>
</dbReference>
<evidence type="ECO:0000313" key="5">
    <source>
        <dbReference type="EMBL" id="GFP38111.1"/>
    </source>
</evidence>
<dbReference type="EMBL" id="BLSB01000137">
    <property type="protein sequence ID" value="GFP35563.1"/>
    <property type="molecule type" value="Genomic_DNA"/>
</dbReference>
<dbReference type="RefSeq" id="WP_176230123.1">
    <property type="nucleotide sequence ID" value="NZ_BLRU01000150.1"/>
</dbReference>
<dbReference type="EMBL" id="BLSD01000066">
    <property type="protein sequence ID" value="GFP39592.1"/>
    <property type="molecule type" value="Genomic_DNA"/>
</dbReference>
<dbReference type="Proteomes" id="UP000588083">
    <property type="component" value="Unassembled WGS sequence"/>
</dbReference>
<evidence type="ECO:0000313" key="11">
    <source>
        <dbReference type="Proteomes" id="UP000585609"/>
    </source>
</evidence>
<dbReference type="Proteomes" id="UP000569018">
    <property type="component" value="Unassembled WGS sequence"/>
</dbReference>
<keyword evidence="12" id="KW-1185">Reference proteome</keyword>
<evidence type="ECO:0000313" key="1">
    <source>
        <dbReference type="EMBL" id="GFP19819.1"/>
    </source>
</evidence>
<dbReference type="EMBL" id="BLSC01000337">
    <property type="protein sequence ID" value="GFP38111.1"/>
    <property type="molecule type" value="Genomic_DNA"/>
</dbReference>
<protein>
    <submittedName>
        <fullName evidence="6">Uncharacterized protein</fullName>
    </submittedName>
</protein>
<evidence type="ECO:0000313" key="9">
    <source>
        <dbReference type="Proteomes" id="UP000574717"/>
    </source>
</evidence>
<sequence>MGGQDYKDFLKTTDILEASQKAKEKSMALLEDQGLAAVALALSQTLAELVQRHQEILRKVS</sequence>
<evidence type="ECO:0000313" key="12">
    <source>
        <dbReference type="Proteomes" id="UP000588083"/>
    </source>
</evidence>
<evidence type="ECO:0000313" key="7">
    <source>
        <dbReference type="Proteomes" id="UP000561271"/>
    </source>
</evidence>
<dbReference type="EMBL" id="BLRZ01000107">
    <property type="protein sequence ID" value="GFP30823.1"/>
    <property type="molecule type" value="Genomic_DNA"/>
</dbReference>
<comment type="caution">
    <text evidence="6">The sequence shown here is derived from an EMBL/GenBank/DDBJ whole genome shotgun (WGS) entry which is preliminary data.</text>
</comment>
<name>A0A6V8Q498_9ACTN</name>
<dbReference type="EMBL" id="BLRW01000177">
    <property type="protein sequence ID" value="GFP23725.1"/>
    <property type="molecule type" value="Genomic_DNA"/>
</dbReference>
<dbReference type="Proteomes" id="UP000561271">
    <property type="component" value="Unassembled WGS sequence"/>
</dbReference>
<dbReference type="AlphaFoldDB" id="A0A6V8Q498"/>
<proteinExistence type="predicted"/>
<gene>
    <name evidence="1" type="ORF">HKBW3S03_01323</name>
    <name evidence="2" type="ORF">HKBW3S09_01190</name>
    <name evidence="3" type="ORF">HKBW3S34_01743</name>
    <name evidence="4" type="ORF">HKBW3S43_01354</name>
    <name evidence="5" type="ORF">HKBW3S44_01791</name>
    <name evidence="6" type="ORF">HKBW3S47_01290</name>
</gene>
<dbReference type="Proteomes" id="UP000576480">
    <property type="component" value="Unassembled WGS sequence"/>
</dbReference>
<reference evidence="7 8" key="1">
    <citation type="journal article" date="2020" name="Front. Microbiol.">
        <title>Single-cell genomics of novel Actinobacteria with the Wood-Ljungdahl pathway discovered in a serpentinizing system.</title>
        <authorList>
            <person name="Merino N."/>
            <person name="Kawai M."/>
            <person name="Boyd E.S."/>
            <person name="Colman D.R."/>
            <person name="McGlynn S.E."/>
            <person name="Nealson K.H."/>
            <person name="Kurokawa K."/>
            <person name="Hongoh Y."/>
        </authorList>
    </citation>
    <scope>NUCLEOTIDE SEQUENCE [LARGE SCALE GENOMIC DNA]</scope>
    <source>
        <strain evidence="1 9">S03</strain>
        <strain evidence="2 11">S09_30</strain>
        <strain evidence="3 12">S34</strain>
        <strain evidence="4 10">S43</strain>
        <strain evidence="5 7">S44</strain>
        <strain evidence="6 8">S47</strain>
    </source>
</reference>
<evidence type="ECO:0000313" key="10">
    <source>
        <dbReference type="Proteomes" id="UP000576480"/>
    </source>
</evidence>
<evidence type="ECO:0000313" key="2">
    <source>
        <dbReference type="EMBL" id="GFP23725.1"/>
    </source>
</evidence>
<evidence type="ECO:0000313" key="3">
    <source>
        <dbReference type="EMBL" id="GFP30823.1"/>
    </source>
</evidence>
<dbReference type="Proteomes" id="UP000585609">
    <property type="component" value="Unassembled WGS sequence"/>
</dbReference>
<evidence type="ECO:0000313" key="4">
    <source>
        <dbReference type="EMBL" id="GFP35563.1"/>
    </source>
</evidence>
<dbReference type="EMBL" id="BLRU01000150">
    <property type="protein sequence ID" value="GFP19819.1"/>
    <property type="molecule type" value="Genomic_DNA"/>
</dbReference>
<evidence type="ECO:0000313" key="6">
    <source>
        <dbReference type="EMBL" id="GFP39592.1"/>
    </source>
</evidence>
<organism evidence="6 8">
    <name type="scientific">Candidatus Hakubella thermalkaliphila</name>
    <dbReference type="NCBI Taxonomy" id="2754717"/>
    <lineage>
        <taxon>Bacteria</taxon>
        <taxon>Bacillati</taxon>
        <taxon>Actinomycetota</taxon>
        <taxon>Actinomycetota incertae sedis</taxon>
        <taxon>Candidatus Hakubellales</taxon>
        <taxon>Candidatus Hakubellaceae</taxon>
        <taxon>Candidatus Hakubella</taxon>
    </lineage>
</organism>
<evidence type="ECO:0000313" key="8">
    <source>
        <dbReference type="Proteomes" id="UP000569018"/>
    </source>
</evidence>
<accession>A0A6V8Q498</accession>